<dbReference type="NCBIfam" id="NF004476">
    <property type="entry name" value="PRK05813.1"/>
    <property type="match status" value="1"/>
</dbReference>
<dbReference type="Proteomes" id="UP000609849">
    <property type="component" value="Unassembled WGS sequence"/>
</dbReference>
<dbReference type="EMBL" id="JACRWE010000004">
    <property type="protein sequence ID" value="MBC5997049.1"/>
    <property type="molecule type" value="Genomic_DNA"/>
</dbReference>
<evidence type="ECO:0000256" key="1">
    <source>
        <dbReference type="ARBA" id="ARBA00023125"/>
    </source>
</evidence>
<protein>
    <submittedName>
        <fullName evidence="3">Single-stranded DNA-binding protein</fullName>
    </submittedName>
</protein>
<dbReference type="SUPFAM" id="SSF50249">
    <property type="entry name" value="Nucleic acid-binding proteins"/>
    <property type="match status" value="1"/>
</dbReference>
<dbReference type="PROSITE" id="PS50935">
    <property type="entry name" value="SSB"/>
    <property type="match status" value="1"/>
</dbReference>
<organism evidence="3 4">
    <name type="scientific">Romboutsia faecis</name>
    <dbReference type="NCBI Taxonomy" id="2764597"/>
    <lineage>
        <taxon>Bacteria</taxon>
        <taxon>Bacillati</taxon>
        <taxon>Bacillota</taxon>
        <taxon>Clostridia</taxon>
        <taxon>Peptostreptococcales</taxon>
        <taxon>Peptostreptococcaceae</taxon>
        <taxon>Romboutsia</taxon>
    </lineage>
</organism>
<dbReference type="RefSeq" id="WP_153972219.1">
    <property type="nucleotide sequence ID" value="NZ_JACRWE010000004.1"/>
</dbReference>
<keyword evidence="4" id="KW-1185">Reference proteome</keyword>
<dbReference type="InterPro" id="IPR000424">
    <property type="entry name" value="Primosome_PriB/ssb"/>
</dbReference>
<sequence>MIDVKDDTNVVYLRGELDENMEFSHEIFGEKFFNAKIKINRLSESYDVLPLTVSERLLQDIDIKSNNKVNVIGQLRSYNKNIDNRNRLVLTVFVREIKQIEDENRDPNSIFLDGYICKEPIYRKTPLGREITDLLVAINRPYNKSDYIPSIVWGRNAKFAKTLKVGDRIQMWGRVQSREYEKKTENGETVKKVAYEVSISKIKKLSENNSQS</sequence>
<accession>A0ABR7JQ82</accession>
<dbReference type="Pfam" id="PF00436">
    <property type="entry name" value="SSB"/>
    <property type="match status" value="1"/>
</dbReference>
<evidence type="ECO:0000256" key="2">
    <source>
        <dbReference type="PROSITE-ProRule" id="PRU00252"/>
    </source>
</evidence>
<dbReference type="InterPro" id="IPR012340">
    <property type="entry name" value="NA-bd_OB-fold"/>
</dbReference>
<dbReference type="Gene3D" id="2.40.50.140">
    <property type="entry name" value="Nucleic acid-binding proteins"/>
    <property type="match status" value="2"/>
</dbReference>
<evidence type="ECO:0000313" key="3">
    <source>
        <dbReference type="EMBL" id="MBC5997049.1"/>
    </source>
</evidence>
<comment type="caution">
    <text evidence="3">The sequence shown here is derived from an EMBL/GenBank/DDBJ whole genome shotgun (WGS) entry which is preliminary data.</text>
</comment>
<evidence type="ECO:0000313" key="4">
    <source>
        <dbReference type="Proteomes" id="UP000609849"/>
    </source>
</evidence>
<gene>
    <name evidence="3" type="ORF">H8923_09770</name>
</gene>
<dbReference type="GO" id="GO:0003677">
    <property type="term" value="F:DNA binding"/>
    <property type="evidence" value="ECO:0007669"/>
    <property type="project" value="UniProtKB-KW"/>
</dbReference>
<proteinExistence type="predicted"/>
<keyword evidence="1 2" id="KW-0238">DNA-binding</keyword>
<reference evidence="3 4" key="1">
    <citation type="submission" date="2020-08" db="EMBL/GenBank/DDBJ databases">
        <authorList>
            <person name="Liu C."/>
            <person name="Sun Q."/>
        </authorList>
    </citation>
    <scope>NUCLEOTIDE SEQUENCE [LARGE SCALE GENOMIC DNA]</scope>
    <source>
        <strain evidence="3 4">NSJ-18</strain>
    </source>
</reference>
<name>A0ABR7JQ82_9FIRM</name>